<evidence type="ECO:0000256" key="4">
    <source>
        <dbReference type="PIRNR" id="PIRNR006078"/>
    </source>
</evidence>
<dbReference type="InterPro" id="IPR018197">
    <property type="entry name" value="Glycerate_kinase_RE-like"/>
</dbReference>
<dbReference type="GO" id="GO:0008887">
    <property type="term" value="F:glycerate kinase activity"/>
    <property type="evidence" value="ECO:0007669"/>
    <property type="project" value="UniProtKB-UniRule"/>
</dbReference>
<dbReference type="AlphaFoldDB" id="A0AB35LCR6"/>
<proteinExistence type="inferred from homology"/>
<sequence length="391" mass="41237">MKIVIALDSFKGSCSARLACQAVAEGFKRVSSELDMTLDMTLLPISDGGEGLLESLEHSPALSGVTPYIFSCTGPYGSKVDAGLLVLEEKTAFIEMAQCCGLELVQREHRRVENASTYGLGEMVKHALDMGCSRIVIGIGGSATNDGGAGFAQALGALFYDKNSQLIEAPICGKDLINIAKINFDKFDSRAAKVEFNVSCDVENPLLGNNGATYIYGPQKGADKATLDQLEMGMAHYAKLMSAITGKDVSLEAGSGAAGGLGAGLRWFVSAKLEKGIDLVLGLLGAKSYIQQADLVIVGEGRLDSQSANGKAPVGVARMASHYGVPVIALCGGYSEDSRILYQHGISAMWSLCPGPISLEQAMTNGERYLADTAENLLRTVLANPNKQIKP</sequence>
<evidence type="ECO:0000256" key="2">
    <source>
        <dbReference type="ARBA" id="ARBA00022679"/>
    </source>
</evidence>
<dbReference type="Gene3D" id="3.40.50.10350">
    <property type="entry name" value="Glycerate kinase, domain 1"/>
    <property type="match status" value="1"/>
</dbReference>
<dbReference type="PANTHER" id="PTHR21599">
    <property type="entry name" value="GLYCERATE KINASE"/>
    <property type="match status" value="1"/>
</dbReference>
<dbReference type="NCBIfam" id="TIGR00045">
    <property type="entry name" value="glycerate kinase"/>
    <property type="match status" value="1"/>
</dbReference>
<dbReference type="Pfam" id="PF02595">
    <property type="entry name" value="Gly_kinase"/>
    <property type="match status" value="1"/>
</dbReference>
<comment type="similarity">
    <text evidence="1 4">Belongs to the glycerate kinase type-1 family.</text>
</comment>
<keyword evidence="2 4" id="KW-0808">Transferase</keyword>
<dbReference type="InterPro" id="IPR018193">
    <property type="entry name" value="Glyc_kinase_flavodox-like_fold"/>
</dbReference>
<reference evidence="5" key="2">
    <citation type="submission" date="2023-10" db="EMBL/GenBank/DDBJ databases">
        <title>Analysis of Resistance Genes of Carbapenem-resistant Providencia rettgeri.</title>
        <authorList>
            <person name="Liu M."/>
        </authorList>
    </citation>
    <scope>NUCLEOTIDE SEQUENCE</scope>
    <source>
        <strain evidence="5">QITACRE101</strain>
    </source>
</reference>
<reference evidence="5" key="1">
    <citation type="submission" date="2023-04" db="EMBL/GenBank/DDBJ databases">
        <authorList>
            <person name="Li W."/>
        </authorList>
    </citation>
    <scope>NUCLEOTIDE SEQUENCE</scope>
    <source>
        <strain evidence="5">QITACRE101</strain>
    </source>
</reference>
<dbReference type="SUPFAM" id="SSF110738">
    <property type="entry name" value="Glycerate kinase I"/>
    <property type="match status" value="1"/>
</dbReference>
<name>A0AB35LCR6_PRORE</name>
<evidence type="ECO:0000313" key="6">
    <source>
        <dbReference type="Proteomes" id="UP001162044"/>
    </source>
</evidence>
<evidence type="ECO:0000256" key="3">
    <source>
        <dbReference type="ARBA" id="ARBA00022777"/>
    </source>
</evidence>
<evidence type="ECO:0000313" key="5">
    <source>
        <dbReference type="EMBL" id="MDH2306159.1"/>
    </source>
</evidence>
<dbReference type="PIRSF" id="PIRSF006078">
    <property type="entry name" value="GlxK"/>
    <property type="match status" value="1"/>
</dbReference>
<gene>
    <name evidence="5" type="ORF">QDQ51_12125</name>
</gene>
<accession>A0AB35LCR6</accession>
<organism evidence="5 6">
    <name type="scientific">Providencia rettgeri</name>
    <dbReference type="NCBI Taxonomy" id="587"/>
    <lineage>
        <taxon>Bacteria</taxon>
        <taxon>Pseudomonadati</taxon>
        <taxon>Pseudomonadota</taxon>
        <taxon>Gammaproteobacteria</taxon>
        <taxon>Enterobacterales</taxon>
        <taxon>Morganellaceae</taxon>
        <taxon>Providencia</taxon>
    </lineage>
</organism>
<comment type="caution">
    <text evidence="5">The sequence shown here is derived from an EMBL/GenBank/DDBJ whole genome shotgun (WGS) entry which is preliminary data.</text>
</comment>
<dbReference type="InterPro" id="IPR004381">
    <property type="entry name" value="Glycerate_kinase"/>
</dbReference>
<dbReference type="EC" id="2.7.1.31" evidence="5"/>
<dbReference type="PANTHER" id="PTHR21599:SF0">
    <property type="entry name" value="GLYCERATE KINASE"/>
    <property type="match status" value="1"/>
</dbReference>
<dbReference type="GO" id="GO:0031388">
    <property type="term" value="P:organic acid phosphorylation"/>
    <property type="evidence" value="ECO:0007669"/>
    <property type="project" value="UniProtKB-UniRule"/>
</dbReference>
<evidence type="ECO:0000256" key="1">
    <source>
        <dbReference type="ARBA" id="ARBA00006284"/>
    </source>
</evidence>
<dbReference type="RefSeq" id="WP_123382221.1">
    <property type="nucleotide sequence ID" value="NZ_ABEXOG020000031.1"/>
</dbReference>
<dbReference type="InterPro" id="IPR036129">
    <property type="entry name" value="Glycerate_kinase_sf"/>
</dbReference>
<protein>
    <submittedName>
        <fullName evidence="5">Glycerate kinase</fullName>
        <ecNumber evidence="5">2.7.1.31</ecNumber>
    </submittedName>
</protein>
<dbReference type="Gene3D" id="3.90.1510.10">
    <property type="entry name" value="Glycerate kinase, domain 2"/>
    <property type="match status" value="1"/>
</dbReference>
<dbReference type="Proteomes" id="UP001162044">
    <property type="component" value="Unassembled WGS sequence"/>
</dbReference>
<dbReference type="EMBL" id="JARVQW010000005">
    <property type="protein sequence ID" value="MDH2306159.1"/>
    <property type="molecule type" value="Genomic_DNA"/>
</dbReference>
<keyword evidence="3 4" id="KW-0418">Kinase</keyword>